<gene>
    <name evidence="2" type="ORF">V565_243520</name>
</gene>
<dbReference type="AlphaFoldDB" id="A0A074RKA2"/>
<feature type="compositionally biased region" description="Basic and acidic residues" evidence="1">
    <location>
        <begin position="1208"/>
        <end position="1218"/>
    </location>
</feature>
<evidence type="ECO:0000313" key="2">
    <source>
        <dbReference type="EMBL" id="KEP45760.1"/>
    </source>
</evidence>
<feature type="compositionally biased region" description="Polar residues" evidence="1">
    <location>
        <begin position="1107"/>
        <end position="1129"/>
    </location>
</feature>
<feature type="region of interest" description="Disordered" evidence="1">
    <location>
        <begin position="1"/>
        <end position="42"/>
    </location>
</feature>
<feature type="compositionally biased region" description="Basic and acidic residues" evidence="1">
    <location>
        <begin position="1131"/>
        <end position="1140"/>
    </location>
</feature>
<feature type="compositionally biased region" description="Low complexity" evidence="1">
    <location>
        <begin position="21"/>
        <end position="42"/>
    </location>
</feature>
<feature type="region of interest" description="Disordered" evidence="1">
    <location>
        <begin position="1107"/>
        <end position="1230"/>
    </location>
</feature>
<protein>
    <submittedName>
        <fullName evidence="2">Uncharacterized protein</fullName>
    </submittedName>
</protein>
<dbReference type="EMBL" id="AZST01001517">
    <property type="protein sequence ID" value="KEP45760.1"/>
    <property type="molecule type" value="Genomic_DNA"/>
</dbReference>
<evidence type="ECO:0000313" key="3">
    <source>
        <dbReference type="Proteomes" id="UP000027456"/>
    </source>
</evidence>
<keyword evidence="3" id="KW-1185">Reference proteome</keyword>
<feature type="region of interest" description="Disordered" evidence="1">
    <location>
        <begin position="713"/>
        <end position="829"/>
    </location>
</feature>
<comment type="caution">
    <text evidence="2">The sequence shown here is derived from an EMBL/GenBank/DDBJ whole genome shotgun (WGS) entry which is preliminary data.</text>
</comment>
<reference evidence="2 3" key="1">
    <citation type="submission" date="2013-12" db="EMBL/GenBank/DDBJ databases">
        <authorList>
            <person name="Cubeta M."/>
            <person name="Pakala S."/>
            <person name="Fedorova N."/>
            <person name="Thomas E."/>
            <person name="Dean R."/>
            <person name="Jabaji S."/>
            <person name="Neate S."/>
            <person name="Toda T."/>
            <person name="Tavantzis S."/>
            <person name="Vilgalys R."/>
            <person name="Bharathan N."/>
            <person name="Pakala S."/>
            <person name="Losada L.S."/>
            <person name="Zafar N."/>
            <person name="Nierman W."/>
        </authorList>
    </citation>
    <scope>NUCLEOTIDE SEQUENCE [LARGE SCALE GENOMIC DNA]</scope>
    <source>
        <strain evidence="2 3">123E</strain>
    </source>
</reference>
<proteinExistence type="predicted"/>
<dbReference type="HOGENOM" id="CLU_007330_0_0_1"/>
<sequence length="1230" mass="137557">MSDDERSSESESGAPTPPKPAAKSNPAAARPKSSRSGKSTVSSKSKYTITVKGVKLTRLAQITDADELSPTVSALPTLVAGQRAQFWHQWIGKDFKDKIGSRGSGGENGRNWLFKTFVTSYCDEFHPELTAAERCEYEAYYAHKVYYYMHNCTNRDSRPHAESDDEGKNSDPTRVCAADIWAKDKPKEYQKKLEAYYAENPGTKENPGLRRSARFKIYATLSDAEQKRYQKMANDAMARIKNGQELEGEEAEKYSKQLPQNLKKILDKAEKAVGAQALVLLMTKESLTKMNITILSSNGFQDFSKSAHTTKLVTSLKGHVEQTPANASKPSNYPPRPRIYPDRKCNNKPSVPDLTGLQGSDLHDLHRDYWKQTLIFTGGGSRFPWEEIAKNPAHWLGGKLPGDFKDPGYHNRDGNFAWLECILAGQKDDIPPADRIFIRRIHAADPIDPSESEEVGRERVTHQGREVWELTFNKPVTKCHAKNAMTWPDESLLYADYIQAGPIAGSYSNSHQLPLCPDTKTHLTLIGGELYEEIATRADQLADGKDDVLELVASYNEFASHLPAETVKGAWAGKPVPLLFSTKPPKQAPTSDFFLRVYLPSSYYQSTIQARQEGTLAYFEMWIDLVLSGELLSHGPSSTLLGGITGCIWPVLGVVLILFNLAYVRRDAKAPFDPPEDYDLSRLPASEWDRVREWCRQLTEVLKESTRVLSQTSPYRLRGALPMPTTPAEDPTQTDLPDTNAAPAQTPPASPEPAKKSNRRNSTRNKAKGKEPQRAQATESESEGEYGSDRDSDSTDYDKKDESDEDPSEDESQPDVDGGVHGLGVGDGNAKTIRHLLPKSFHPRECPWGDFPDPKIRVELPTYITPETLIPPMESAYDELNAALQDWHRNTIEANNLHVGRLFGTSERNNPVLSDPRIGPMYATILTREMIWNISKAQGKLLYPILDRLQLACASGVQYSKAWTALIDSNKFLEGEGHDLGELDKIGMRLRVKIAEATWTYREMLDYAHLSTAMGKWMNWLPETEQRPAPDSSDIRKYAIWCVEWAKATEELEGQMMYYRRECWRTTRRPFDKQFSKLSRYKFGNAVKEEWHQGFEACLALNVDSVSNSTPTTPVAASNPDVNVGTSDESAAARHEKEPTADGMEEDQQESAMTKEPEPDQPTQPATSPSGPDASCSTAGKAATSTSKKRGRKPAPTQQDMVIARRQTRGDAKRKAEEAQQPIRKSQRKK</sequence>
<name>A0A074RKA2_9AGAM</name>
<feature type="compositionally biased region" description="Basic and acidic residues" evidence="1">
    <location>
        <begin position="787"/>
        <end position="802"/>
    </location>
</feature>
<feature type="compositionally biased region" description="Acidic residues" evidence="1">
    <location>
        <begin position="803"/>
        <end position="814"/>
    </location>
</feature>
<feature type="compositionally biased region" description="Polar residues" evidence="1">
    <location>
        <begin position="1161"/>
        <end position="1186"/>
    </location>
</feature>
<dbReference type="OrthoDB" id="3252699at2759"/>
<feature type="compositionally biased region" description="Basic residues" evidence="1">
    <location>
        <begin position="756"/>
        <end position="767"/>
    </location>
</feature>
<accession>A0A074RKA2</accession>
<organism evidence="2 3">
    <name type="scientific">Rhizoctonia solani 123E</name>
    <dbReference type="NCBI Taxonomy" id="1423351"/>
    <lineage>
        <taxon>Eukaryota</taxon>
        <taxon>Fungi</taxon>
        <taxon>Dikarya</taxon>
        <taxon>Basidiomycota</taxon>
        <taxon>Agaricomycotina</taxon>
        <taxon>Agaricomycetes</taxon>
        <taxon>Cantharellales</taxon>
        <taxon>Ceratobasidiaceae</taxon>
        <taxon>Rhizoctonia</taxon>
    </lineage>
</organism>
<dbReference type="Proteomes" id="UP000027456">
    <property type="component" value="Unassembled WGS sequence"/>
</dbReference>
<evidence type="ECO:0000256" key="1">
    <source>
        <dbReference type="SAM" id="MobiDB-lite"/>
    </source>
</evidence>